<keyword evidence="4" id="KW-1185">Reference proteome</keyword>
<gene>
    <name evidence="3" type="ORF">HF519_26735</name>
</gene>
<feature type="transmembrane region" description="Helical" evidence="2">
    <location>
        <begin position="127"/>
        <end position="148"/>
    </location>
</feature>
<dbReference type="RefSeq" id="WP_169415758.1">
    <property type="nucleotide sequence ID" value="NZ_JAAXKZ010000154.1"/>
</dbReference>
<sequence length="221" mass="22725">MHEINQEKDMVERDNTGSTRIDTGAVTAPEQRSGSTSVPDTGASSPATAWRDRIRWGPVWAGALVVLPVFVVLQLLFFAVGWLDLGFEGGTSATVQSIVTGVLALIAFFVGGLLAGASTQWRGAEDGVLHGVLVWALSVVGILALAVIGGTSLLGPLADLAGQTAVRPQDVQIDPAQVMSTARDTAGWTALGLGLAAGAAALGGMAGSKIWPRRKDTAAAR</sequence>
<feature type="compositionally biased region" description="Polar residues" evidence="1">
    <location>
        <begin position="30"/>
        <end position="46"/>
    </location>
</feature>
<dbReference type="AlphaFoldDB" id="A0A848DRF8"/>
<feature type="transmembrane region" description="Helical" evidence="2">
    <location>
        <begin position="59"/>
        <end position="83"/>
    </location>
</feature>
<accession>A0A848DRF8</accession>
<feature type="transmembrane region" description="Helical" evidence="2">
    <location>
        <begin position="95"/>
        <end position="115"/>
    </location>
</feature>
<dbReference type="EMBL" id="JAAXKZ010000154">
    <property type="protein sequence ID" value="NMH95093.1"/>
    <property type="molecule type" value="Genomic_DNA"/>
</dbReference>
<evidence type="ECO:0000256" key="2">
    <source>
        <dbReference type="SAM" id="Phobius"/>
    </source>
</evidence>
<keyword evidence="2" id="KW-1133">Transmembrane helix</keyword>
<protein>
    <submittedName>
        <fullName evidence="3">Permease</fullName>
    </submittedName>
</protein>
<name>A0A848DRF8_9PSEU</name>
<feature type="compositionally biased region" description="Basic and acidic residues" evidence="1">
    <location>
        <begin position="1"/>
        <end position="15"/>
    </location>
</feature>
<organism evidence="3 4">
    <name type="scientific">Pseudonocardia bannensis</name>
    <dbReference type="NCBI Taxonomy" id="630973"/>
    <lineage>
        <taxon>Bacteria</taxon>
        <taxon>Bacillati</taxon>
        <taxon>Actinomycetota</taxon>
        <taxon>Actinomycetes</taxon>
        <taxon>Pseudonocardiales</taxon>
        <taxon>Pseudonocardiaceae</taxon>
        <taxon>Pseudonocardia</taxon>
    </lineage>
</organism>
<evidence type="ECO:0000313" key="3">
    <source>
        <dbReference type="EMBL" id="NMH95093.1"/>
    </source>
</evidence>
<feature type="region of interest" description="Disordered" evidence="1">
    <location>
        <begin position="1"/>
        <end position="46"/>
    </location>
</feature>
<comment type="caution">
    <text evidence="3">The sequence shown here is derived from an EMBL/GenBank/DDBJ whole genome shotgun (WGS) entry which is preliminary data.</text>
</comment>
<keyword evidence="2" id="KW-0812">Transmembrane</keyword>
<evidence type="ECO:0000256" key="1">
    <source>
        <dbReference type="SAM" id="MobiDB-lite"/>
    </source>
</evidence>
<feature type="transmembrane region" description="Helical" evidence="2">
    <location>
        <begin position="186"/>
        <end position="206"/>
    </location>
</feature>
<dbReference type="Proteomes" id="UP000586918">
    <property type="component" value="Unassembled WGS sequence"/>
</dbReference>
<evidence type="ECO:0000313" key="4">
    <source>
        <dbReference type="Proteomes" id="UP000586918"/>
    </source>
</evidence>
<reference evidence="3 4" key="1">
    <citation type="submission" date="2020-04" db="EMBL/GenBank/DDBJ databases">
        <authorList>
            <person name="Klaysubun C."/>
            <person name="Duangmal K."/>
            <person name="Lipun K."/>
        </authorList>
    </citation>
    <scope>NUCLEOTIDE SEQUENCE [LARGE SCALE GENOMIC DNA]</scope>
    <source>
        <strain evidence="3 4">DSM 45300</strain>
    </source>
</reference>
<keyword evidence="2" id="KW-0472">Membrane</keyword>
<proteinExistence type="predicted"/>